<dbReference type="CDD" id="cd00751">
    <property type="entry name" value="thiolase"/>
    <property type="match status" value="1"/>
</dbReference>
<proteinExistence type="inferred from homology"/>
<dbReference type="InterPro" id="IPR020615">
    <property type="entry name" value="Thiolase_acyl_enz_int_AS"/>
</dbReference>
<feature type="active site" description="Proton acceptor" evidence="4">
    <location>
        <position position="347"/>
    </location>
</feature>
<dbReference type="Pfam" id="PF00108">
    <property type="entry name" value="Thiolase_N"/>
    <property type="match status" value="1"/>
</dbReference>
<dbReference type="PANTHER" id="PTHR18919:SF107">
    <property type="entry name" value="ACETYL-COA ACETYLTRANSFERASE, CYTOSOLIC"/>
    <property type="match status" value="1"/>
</dbReference>
<organism evidence="8 9">
    <name type="scientific">Yersinia intermedia</name>
    <dbReference type="NCBI Taxonomy" id="631"/>
    <lineage>
        <taxon>Bacteria</taxon>
        <taxon>Pseudomonadati</taxon>
        <taxon>Pseudomonadota</taxon>
        <taxon>Gammaproteobacteria</taxon>
        <taxon>Enterobacterales</taxon>
        <taxon>Yersiniaceae</taxon>
        <taxon>Yersinia</taxon>
    </lineage>
</organism>
<accession>A0A0H5LYM3</accession>
<keyword evidence="3 5" id="KW-0012">Acyltransferase</keyword>
<comment type="similarity">
    <text evidence="1 5">Belongs to the thiolase-like superfamily. Thiolase family.</text>
</comment>
<dbReference type="NCBIfam" id="TIGR01930">
    <property type="entry name" value="AcCoA-C-Actrans"/>
    <property type="match status" value="1"/>
</dbReference>
<dbReference type="InterPro" id="IPR020616">
    <property type="entry name" value="Thiolase_N"/>
</dbReference>
<dbReference type="RefSeq" id="WP_053010055.1">
    <property type="nucleotide sequence ID" value="NZ_CWJI01000012.1"/>
</dbReference>
<dbReference type="PANTHER" id="PTHR18919">
    <property type="entry name" value="ACETYL-COA C-ACYLTRANSFERASE"/>
    <property type="match status" value="1"/>
</dbReference>
<dbReference type="AlphaFoldDB" id="A0A0H5LYM3"/>
<sequence length="391" mass="40488">MEDIVIVGAKRTAIGSFQGGLSTVPATELGAIVIKDLLQTYHINPENIDQVIMGQVLTAGCGQNPARQAALNAGLPNSVCALTINKVCGSGMIAIQLAAQAIRNGDANMIIAGGQENMSLSPHILLSSRQGIRVGNSNIVDSMVNDGLTDAYKGYHMGITAENVAAQYDISREDQDAYSMQSHQKALAAIDEGKFKAEISPVTVMHKKGSQIVDTDEGPRVTEATKLAKLRPAFDSQGTVTAGNASSLNDGAAAVIVCSASKAKELGLTPLVKISAFANTGICPSIMGVAPISAITECLEKIDSDISQIDLFECNEAFAAQSLAIKRALVIPKEKINIHGGAIALGHPIGASGCRILVSLIHQLGARNLKNGVAALCVGGGEGLAMAVARV</sequence>
<dbReference type="InterPro" id="IPR016039">
    <property type="entry name" value="Thiolase-like"/>
</dbReference>
<evidence type="ECO:0000256" key="4">
    <source>
        <dbReference type="PIRSR" id="PIRSR000429-1"/>
    </source>
</evidence>
<dbReference type="EC" id="2.3.1.16" evidence="8"/>
<dbReference type="GO" id="GO:0044281">
    <property type="term" value="P:small molecule metabolic process"/>
    <property type="evidence" value="ECO:0007669"/>
    <property type="project" value="UniProtKB-ARBA"/>
</dbReference>
<dbReference type="InterPro" id="IPR020617">
    <property type="entry name" value="Thiolase_C"/>
</dbReference>
<dbReference type="SUPFAM" id="SSF53901">
    <property type="entry name" value="Thiolase-like"/>
    <property type="match status" value="2"/>
</dbReference>
<dbReference type="EMBL" id="CWJI01000012">
    <property type="protein sequence ID" value="CRY56279.1"/>
    <property type="molecule type" value="Genomic_DNA"/>
</dbReference>
<feature type="active site" description="Proton acceptor" evidence="4">
    <location>
        <position position="377"/>
    </location>
</feature>
<evidence type="ECO:0000256" key="2">
    <source>
        <dbReference type="ARBA" id="ARBA00022679"/>
    </source>
</evidence>
<evidence type="ECO:0000313" key="8">
    <source>
        <dbReference type="EMBL" id="CRY56279.1"/>
    </source>
</evidence>
<feature type="domain" description="Thiolase C-terminal" evidence="7">
    <location>
        <begin position="268"/>
        <end position="389"/>
    </location>
</feature>
<dbReference type="GO" id="GO:0003985">
    <property type="term" value="F:acetyl-CoA C-acetyltransferase activity"/>
    <property type="evidence" value="ECO:0007669"/>
    <property type="project" value="UniProtKB-EC"/>
</dbReference>
<evidence type="ECO:0000313" key="9">
    <source>
        <dbReference type="Proteomes" id="UP000043316"/>
    </source>
</evidence>
<dbReference type="PROSITE" id="PS00099">
    <property type="entry name" value="THIOLASE_3"/>
    <property type="match status" value="1"/>
</dbReference>
<feature type="domain" description="Thiolase N-terminal" evidence="6">
    <location>
        <begin position="4"/>
        <end position="261"/>
    </location>
</feature>
<dbReference type="InterPro" id="IPR002155">
    <property type="entry name" value="Thiolase"/>
</dbReference>
<evidence type="ECO:0000256" key="3">
    <source>
        <dbReference type="ARBA" id="ARBA00023315"/>
    </source>
</evidence>
<dbReference type="Pfam" id="PF02803">
    <property type="entry name" value="Thiolase_C"/>
    <property type="match status" value="1"/>
</dbReference>
<dbReference type="InterPro" id="IPR020613">
    <property type="entry name" value="Thiolase_CS"/>
</dbReference>
<evidence type="ECO:0000256" key="1">
    <source>
        <dbReference type="ARBA" id="ARBA00010982"/>
    </source>
</evidence>
<dbReference type="EC" id="2.3.1.9" evidence="8"/>
<feature type="active site" description="Acyl-thioester intermediate" evidence="4">
    <location>
        <position position="88"/>
    </location>
</feature>
<reference evidence="9" key="1">
    <citation type="submission" date="2015-03" db="EMBL/GenBank/DDBJ databases">
        <authorList>
            <consortium name="Pathogen Informatics"/>
        </authorList>
    </citation>
    <scope>NUCLEOTIDE SEQUENCE [LARGE SCALE GENOMIC DNA]</scope>
    <source>
        <strain evidence="9">R148</strain>
    </source>
</reference>
<name>A0A0H5LYM3_YERIN</name>
<dbReference type="PIRSF" id="PIRSF000429">
    <property type="entry name" value="Ac-CoA_Ac_transf"/>
    <property type="match status" value="1"/>
</dbReference>
<keyword evidence="2 5" id="KW-0808">Transferase</keyword>
<dbReference type="PROSITE" id="PS00737">
    <property type="entry name" value="THIOLASE_2"/>
    <property type="match status" value="1"/>
</dbReference>
<gene>
    <name evidence="8" type="primary">fadA_3</name>
    <name evidence="8" type="ORF">ERS008476_03316</name>
</gene>
<dbReference type="FunFam" id="3.40.47.10:FF:000010">
    <property type="entry name" value="Acetyl-CoA acetyltransferase (Thiolase)"/>
    <property type="match status" value="1"/>
</dbReference>
<dbReference type="PROSITE" id="PS00098">
    <property type="entry name" value="THIOLASE_1"/>
    <property type="match status" value="1"/>
</dbReference>
<evidence type="ECO:0000256" key="5">
    <source>
        <dbReference type="RuleBase" id="RU003557"/>
    </source>
</evidence>
<dbReference type="Proteomes" id="UP000043316">
    <property type="component" value="Unassembled WGS sequence"/>
</dbReference>
<protein>
    <submittedName>
        <fullName evidence="8">3-ketoacyl-CoA thiolase</fullName>
        <ecNumber evidence="8">2.3.1.16</ecNumber>
        <ecNumber evidence="8">2.3.1.9</ecNumber>
    </submittedName>
</protein>
<dbReference type="Gene3D" id="3.40.47.10">
    <property type="match status" value="2"/>
</dbReference>
<dbReference type="InterPro" id="IPR020610">
    <property type="entry name" value="Thiolase_AS"/>
</dbReference>
<evidence type="ECO:0000259" key="7">
    <source>
        <dbReference type="Pfam" id="PF02803"/>
    </source>
</evidence>
<evidence type="ECO:0000259" key="6">
    <source>
        <dbReference type="Pfam" id="PF00108"/>
    </source>
</evidence>